<dbReference type="EMBL" id="MFZT01000003">
    <property type="protein sequence ID" value="OGK32019.1"/>
    <property type="molecule type" value="Genomic_DNA"/>
</dbReference>
<sequence length="171" mass="18999">MTVETSHKQDPLILKYGRRVTQIAGDIFRDEKCPKGTTLDSITQELWLGLCSAAQRGVLDPLKSAKEHVRRIYLSSHGAAHVITVPNELLDTLEGPDTDMRAAEEELNGVSEDDAHLISILLSEVQLAILEARLCGNYDPEHIAGQFGLTMDEVVENERKALDRLRRIGTL</sequence>
<evidence type="ECO:0000313" key="1">
    <source>
        <dbReference type="EMBL" id="OGK32019.1"/>
    </source>
</evidence>
<protein>
    <submittedName>
        <fullName evidence="1">Uncharacterized protein</fullName>
    </submittedName>
</protein>
<accession>A0A1F7HLE6</accession>
<evidence type="ECO:0000313" key="2">
    <source>
        <dbReference type="Proteomes" id="UP000178098"/>
    </source>
</evidence>
<proteinExistence type="predicted"/>
<reference evidence="1 2" key="1">
    <citation type="journal article" date="2016" name="Nat. Commun.">
        <title>Thousands of microbial genomes shed light on interconnected biogeochemical processes in an aquifer system.</title>
        <authorList>
            <person name="Anantharaman K."/>
            <person name="Brown C.T."/>
            <person name="Hug L.A."/>
            <person name="Sharon I."/>
            <person name="Castelle C.J."/>
            <person name="Probst A.J."/>
            <person name="Thomas B.C."/>
            <person name="Singh A."/>
            <person name="Wilkins M.J."/>
            <person name="Karaoz U."/>
            <person name="Brodie E.L."/>
            <person name="Williams K.H."/>
            <person name="Hubbard S.S."/>
            <person name="Banfield J.F."/>
        </authorList>
    </citation>
    <scope>NUCLEOTIDE SEQUENCE [LARGE SCALE GENOMIC DNA]</scope>
</reference>
<dbReference type="Proteomes" id="UP000178098">
    <property type="component" value="Unassembled WGS sequence"/>
</dbReference>
<name>A0A1F7HLE6_9BACT</name>
<gene>
    <name evidence="1" type="ORF">A3D08_03930</name>
</gene>
<comment type="caution">
    <text evidence="1">The sequence shown here is derived from an EMBL/GenBank/DDBJ whole genome shotgun (WGS) entry which is preliminary data.</text>
</comment>
<organism evidence="1 2">
    <name type="scientific">Candidatus Roizmanbacteria bacterium RIFCSPHIGHO2_02_FULL_43_11</name>
    <dbReference type="NCBI Taxonomy" id="1802043"/>
    <lineage>
        <taxon>Bacteria</taxon>
        <taxon>Candidatus Roizmaniibacteriota</taxon>
    </lineage>
</organism>
<dbReference type="AlphaFoldDB" id="A0A1F7HLE6"/>